<keyword evidence="11" id="KW-1185">Reference proteome</keyword>
<dbReference type="SUPFAM" id="SSF161098">
    <property type="entry name" value="MetI-like"/>
    <property type="match status" value="1"/>
</dbReference>
<dbReference type="EMBL" id="BAABHS010000005">
    <property type="protein sequence ID" value="GAA4956219.1"/>
    <property type="molecule type" value="Genomic_DNA"/>
</dbReference>
<evidence type="ECO:0000313" key="11">
    <source>
        <dbReference type="Proteomes" id="UP001500466"/>
    </source>
</evidence>
<evidence type="ECO:0000256" key="3">
    <source>
        <dbReference type="ARBA" id="ARBA00022475"/>
    </source>
</evidence>
<evidence type="ECO:0000256" key="5">
    <source>
        <dbReference type="ARBA" id="ARBA00022970"/>
    </source>
</evidence>
<comment type="subcellular location">
    <subcellularLocation>
        <location evidence="1 8">Cell membrane</location>
        <topology evidence="1 8">Multi-pass membrane protein</topology>
    </subcellularLocation>
</comment>
<comment type="similarity">
    <text evidence="8">Belongs to the binding-protein-dependent transport system permease family.</text>
</comment>
<reference evidence="11" key="1">
    <citation type="journal article" date="2019" name="Int. J. Syst. Evol. Microbiol.">
        <title>The Global Catalogue of Microorganisms (GCM) 10K type strain sequencing project: providing services to taxonomists for standard genome sequencing and annotation.</title>
        <authorList>
            <consortium name="The Broad Institute Genomics Platform"/>
            <consortium name="The Broad Institute Genome Sequencing Center for Infectious Disease"/>
            <person name="Wu L."/>
            <person name="Ma J."/>
        </authorList>
    </citation>
    <scope>NUCLEOTIDE SEQUENCE [LARGE SCALE GENOMIC DNA]</scope>
    <source>
        <strain evidence="11">JCM 17986</strain>
    </source>
</reference>
<feature type="transmembrane region" description="Helical" evidence="8">
    <location>
        <begin position="58"/>
        <end position="80"/>
    </location>
</feature>
<feature type="domain" description="ABC transmembrane type-1" evidence="9">
    <location>
        <begin position="13"/>
        <end position="205"/>
    </location>
</feature>
<keyword evidence="3" id="KW-1003">Cell membrane</keyword>
<keyword evidence="4 8" id="KW-0812">Transmembrane</keyword>
<evidence type="ECO:0000256" key="4">
    <source>
        <dbReference type="ARBA" id="ARBA00022692"/>
    </source>
</evidence>
<keyword evidence="6 8" id="KW-1133">Transmembrane helix</keyword>
<dbReference type="PROSITE" id="PS50928">
    <property type="entry name" value="ABC_TM1"/>
    <property type="match status" value="1"/>
</dbReference>
<keyword evidence="2 8" id="KW-0813">Transport</keyword>
<keyword evidence="5" id="KW-0029">Amino-acid transport</keyword>
<dbReference type="Pfam" id="PF00528">
    <property type="entry name" value="BPD_transp_1"/>
    <property type="match status" value="1"/>
</dbReference>
<organism evidence="10 11">
    <name type="scientific">Yinghuangia aomiensis</name>
    <dbReference type="NCBI Taxonomy" id="676205"/>
    <lineage>
        <taxon>Bacteria</taxon>
        <taxon>Bacillati</taxon>
        <taxon>Actinomycetota</taxon>
        <taxon>Actinomycetes</taxon>
        <taxon>Kitasatosporales</taxon>
        <taxon>Streptomycetaceae</taxon>
        <taxon>Yinghuangia</taxon>
    </lineage>
</organism>
<feature type="transmembrane region" description="Helical" evidence="8">
    <location>
        <begin position="16"/>
        <end position="37"/>
    </location>
</feature>
<dbReference type="PANTHER" id="PTHR30614">
    <property type="entry name" value="MEMBRANE COMPONENT OF AMINO ACID ABC TRANSPORTER"/>
    <property type="match status" value="1"/>
</dbReference>
<dbReference type="NCBIfam" id="TIGR03004">
    <property type="entry name" value="ectoine_ehuC"/>
    <property type="match status" value="1"/>
</dbReference>
<evidence type="ECO:0000313" key="10">
    <source>
        <dbReference type="EMBL" id="GAA4956219.1"/>
    </source>
</evidence>
<dbReference type="InterPro" id="IPR010065">
    <property type="entry name" value="AA_ABC_transptr_permease_3TM"/>
</dbReference>
<evidence type="ECO:0000256" key="8">
    <source>
        <dbReference type="RuleBase" id="RU363032"/>
    </source>
</evidence>
<dbReference type="CDD" id="cd06261">
    <property type="entry name" value="TM_PBP2"/>
    <property type="match status" value="1"/>
</dbReference>
<evidence type="ECO:0000256" key="1">
    <source>
        <dbReference type="ARBA" id="ARBA00004651"/>
    </source>
</evidence>
<dbReference type="InterPro" id="IPR035906">
    <property type="entry name" value="MetI-like_sf"/>
</dbReference>
<sequence>MTSGQLRLLLEGALNTIYLTLGGTGIMLVLALVAGIARTHGNRPVRFLAGCYIEVFRGLPVLVLAFWFVFALPALGWQLAPLWAGMLALGLNMGAYAAEVVRGAIQAVPPGQTEAGIALNLSRWQRIRYVEVPQAYVAMLPPLGNNLIELLKASAAVSIVSIPDLTFNGQLIRMSSGETTLVFTGLLFGYAVIALVLTALMRLLERRAVRSLGRVPEPGMLRRMLRRAEATA</sequence>
<dbReference type="Proteomes" id="UP001500466">
    <property type="component" value="Unassembled WGS sequence"/>
</dbReference>
<accession>A0ABP9GXK5</accession>
<dbReference type="InterPro" id="IPR000515">
    <property type="entry name" value="MetI-like"/>
</dbReference>
<evidence type="ECO:0000256" key="7">
    <source>
        <dbReference type="ARBA" id="ARBA00023136"/>
    </source>
</evidence>
<dbReference type="RefSeq" id="WP_345674795.1">
    <property type="nucleotide sequence ID" value="NZ_BAABHS010000005.1"/>
</dbReference>
<dbReference type="Gene3D" id="1.10.3720.10">
    <property type="entry name" value="MetI-like"/>
    <property type="match status" value="1"/>
</dbReference>
<evidence type="ECO:0000259" key="9">
    <source>
        <dbReference type="PROSITE" id="PS50928"/>
    </source>
</evidence>
<dbReference type="InterPro" id="IPR043429">
    <property type="entry name" value="ArtM/GltK/GlnP/TcyL/YhdX-like"/>
</dbReference>
<dbReference type="NCBIfam" id="TIGR01726">
    <property type="entry name" value="HEQRo_perm_3TM"/>
    <property type="match status" value="1"/>
</dbReference>
<name>A0ABP9GXK5_9ACTN</name>
<evidence type="ECO:0000256" key="6">
    <source>
        <dbReference type="ARBA" id="ARBA00022989"/>
    </source>
</evidence>
<proteinExistence type="inferred from homology"/>
<dbReference type="InterPro" id="IPR014342">
    <property type="entry name" value="Ectoine_EhuC"/>
</dbReference>
<keyword evidence="7 8" id="KW-0472">Membrane</keyword>
<feature type="transmembrane region" description="Helical" evidence="8">
    <location>
        <begin position="181"/>
        <end position="204"/>
    </location>
</feature>
<protein>
    <submittedName>
        <fullName evidence="10">Ectoine/hydroxyectoine ABC transporter permease subunit EhuC</fullName>
    </submittedName>
</protein>
<evidence type="ECO:0000256" key="2">
    <source>
        <dbReference type="ARBA" id="ARBA00022448"/>
    </source>
</evidence>
<comment type="caution">
    <text evidence="10">The sequence shown here is derived from an EMBL/GenBank/DDBJ whole genome shotgun (WGS) entry which is preliminary data.</text>
</comment>
<gene>
    <name evidence="10" type="primary">ehuC</name>
    <name evidence="10" type="ORF">GCM10023205_17890</name>
</gene>
<dbReference type="PANTHER" id="PTHR30614:SF0">
    <property type="entry name" value="L-CYSTINE TRANSPORT SYSTEM PERMEASE PROTEIN TCYL"/>
    <property type="match status" value="1"/>
</dbReference>